<evidence type="ECO:0000313" key="4">
    <source>
        <dbReference type="EMBL" id="MFD1835954.1"/>
    </source>
</evidence>
<organism evidence="4 5">
    <name type="scientific">Brachybacterium rhamnosum</name>
    <dbReference type="NCBI Taxonomy" id="173361"/>
    <lineage>
        <taxon>Bacteria</taxon>
        <taxon>Bacillati</taxon>
        <taxon>Actinomycetota</taxon>
        <taxon>Actinomycetes</taxon>
        <taxon>Micrococcales</taxon>
        <taxon>Dermabacteraceae</taxon>
        <taxon>Brachybacterium</taxon>
    </lineage>
</organism>
<feature type="compositionally biased region" description="Low complexity" evidence="3">
    <location>
        <begin position="47"/>
        <end position="56"/>
    </location>
</feature>
<reference evidence="5" key="1">
    <citation type="journal article" date="2019" name="Int. J. Syst. Evol. Microbiol.">
        <title>The Global Catalogue of Microorganisms (GCM) 10K type strain sequencing project: providing services to taxonomists for standard genome sequencing and annotation.</title>
        <authorList>
            <consortium name="The Broad Institute Genomics Platform"/>
            <consortium name="The Broad Institute Genome Sequencing Center for Infectious Disease"/>
            <person name="Wu L."/>
            <person name="Ma J."/>
        </authorList>
    </citation>
    <scope>NUCLEOTIDE SEQUENCE [LARGE SCALE GENOMIC DNA]</scope>
    <source>
        <strain evidence="5">JCM 11650</strain>
    </source>
</reference>
<dbReference type="RefSeq" id="WP_343905208.1">
    <property type="nucleotide sequence ID" value="NZ_BAAAIS010000003.1"/>
</dbReference>
<comment type="caution">
    <text evidence="4">The sequence shown here is derived from an EMBL/GenBank/DDBJ whole genome shotgun (WGS) entry which is preliminary data.</text>
</comment>
<keyword evidence="5" id="KW-1185">Reference proteome</keyword>
<keyword evidence="4" id="KW-0378">Hydrolase</keyword>
<dbReference type="InterPro" id="IPR011067">
    <property type="entry name" value="Plasmid_toxin/cell-grow_inhib"/>
</dbReference>
<dbReference type="Proteomes" id="UP001597280">
    <property type="component" value="Unassembled WGS sequence"/>
</dbReference>
<evidence type="ECO:0000313" key="5">
    <source>
        <dbReference type="Proteomes" id="UP001597280"/>
    </source>
</evidence>
<dbReference type="EMBL" id="JBHUFL010000003">
    <property type="protein sequence ID" value="MFD1835954.1"/>
    <property type="molecule type" value="Genomic_DNA"/>
</dbReference>
<gene>
    <name evidence="4" type="ORF">ACFSDA_12840</name>
</gene>
<sequence>MPFGSRLSSVLRSVLRSPAARRAARDLGRSAIDALQDSRRGGGSGGDTASTGSTGRPSAPTGRDRGAAGGGGAGGNGDVLADRSTSSPVTMTYAPHPDDVPDPGEVVWAWVHYEESLEQGKDRPVLVIALEDAADGGADGSGPTLVALMLTSKDRVGSGDTSRDGHGNLWVDVGTGDWDSQGRASEVRADRLLRIAPGAVRRADGRLPAEAFERVAAAVRSAHGWG</sequence>
<proteinExistence type="inferred from homology"/>
<protein>
    <submittedName>
        <fullName evidence="4">Type II toxin-antitoxin system PemK/MazF family toxin</fullName>
        <ecNumber evidence="4">3.1.-.-</ecNumber>
    </submittedName>
</protein>
<dbReference type="EC" id="3.1.-.-" evidence="4"/>
<dbReference type="Gene3D" id="2.30.30.110">
    <property type="match status" value="1"/>
</dbReference>
<evidence type="ECO:0000256" key="1">
    <source>
        <dbReference type="ARBA" id="ARBA00007521"/>
    </source>
</evidence>
<dbReference type="InterPro" id="IPR003477">
    <property type="entry name" value="PemK-like"/>
</dbReference>
<dbReference type="SUPFAM" id="SSF50118">
    <property type="entry name" value="Cell growth inhibitor/plasmid maintenance toxic component"/>
    <property type="match status" value="1"/>
</dbReference>
<evidence type="ECO:0000256" key="2">
    <source>
        <dbReference type="ARBA" id="ARBA00022649"/>
    </source>
</evidence>
<feature type="region of interest" description="Disordered" evidence="3">
    <location>
        <begin position="17"/>
        <end position="87"/>
    </location>
</feature>
<feature type="compositionally biased region" description="Gly residues" evidence="3">
    <location>
        <begin position="67"/>
        <end position="77"/>
    </location>
</feature>
<comment type="similarity">
    <text evidence="1">Belongs to the PemK/MazF family.</text>
</comment>
<accession>A0ABW4Q095</accession>
<keyword evidence="2" id="KW-1277">Toxin-antitoxin system</keyword>
<dbReference type="Pfam" id="PF02452">
    <property type="entry name" value="PemK_toxin"/>
    <property type="match status" value="1"/>
</dbReference>
<name>A0ABW4Q095_9MICO</name>
<evidence type="ECO:0000256" key="3">
    <source>
        <dbReference type="SAM" id="MobiDB-lite"/>
    </source>
</evidence>
<dbReference type="GO" id="GO:0016787">
    <property type="term" value="F:hydrolase activity"/>
    <property type="evidence" value="ECO:0007669"/>
    <property type="project" value="UniProtKB-KW"/>
</dbReference>